<proteinExistence type="predicted"/>
<organism evidence="1">
    <name type="scientific">mine drainage metagenome</name>
    <dbReference type="NCBI Taxonomy" id="410659"/>
    <lineage>
        <taxon>unclassified sequences</taxon>
        <taxon>metagenomes</taxon>
        <taxon>ecological metagenomes</taxon>
    </lineage>
</organism>
<gene>
    <name evidence="1" type="ORF">GALL_213790</name>
</gene>
<dbReference type="EMBL" id="MLJW01000145">
    <property type="protein sequence ID" value="OIQ96676.1"/>
    <property type="molecule type" value="Genomic_DNA"/>
</dbReference>
<accession>A0A1J5RX87</accession>
<sequence>MIDAAGGVVTPGFFATDSVLGAQEVGSLGSDLRISNPALGAAFDVQYGLNPASTLIPVARLGGLPSAIVMLINSTMRGWPRRPAAWPAQADAALPTA</sequence>
<protein>
    <submittedName>
        <fullName evidence="1">Uncharacterized protein</fullName>
    </submittedName>
</protein>
<dbReference type="AlphaFoldDB" id="A0A1J5RX87"/>
<name>A0A1J5RX87_9ZZZZ</name>
<comment type="caution">
    <text evidence="1">The sequence shown here is derived from an EMBL/GenBank/DDBJ whole genome shotgun (WGS) entry which is preliminary data.</text>
</comment>
<reference evidence="1" key="1">
    <citation type="submission" date="2016-10" db="EMBL/GenBank/DDBJ databases">
        <title>Sequence of Gallionella enrichment culture.</title>
        <authorList>
            <person name="Poehlein A."/>
            <person name="Muehling M."/>
            <person name="Daniel R."/>
        </authorList>
    </citation>
    <scope>NUCLEOTIDE SEQUENCE</scope>
</reference>
<evidence type="ECO:0000313" key="1">
    <source>
        <dbReference type="EMBL" id="OIQ96676.1"/>
    </source>
</evidence>